<reference evidence="1" key="1">
    <citation type="journal article" date="2014" name="Front. Microbiol.">
        <title>High frequency of phylogenetically diverse reductive dehalogenase-homologous genes in deep subseafloor sedimentary metagenomes.</title>
        <authorList>
            <person name="Kawai M."/>
            <person name="Futagami T."/>
            <person name="Toyoda A."/>
            <person name="Takaki Y."/>
            <person name="Nishi S."/>
            <person name="Hori S."/>
            <person name="Arai W."/>
            <person name="Tsubouchi T."/>
            <person name="Morono Y."/>
            <person name="Uchiyama I."/>
            <person name="Ito T."/>
            <person name="Fujiyama A."/>
            <person name="Inagaki F."/>
            <person name="Takami H."/>
        </authorList>
    </citation>
    <scope>NUCLEOTIDE SEQUENCE</scope>
    <source>
        <strain evidence="1">Expedition CK06-06</strain>
    </source>
</reference>
<organism evidence="1">
    <name type="scientific">marine sediment metagenome</name>
    <dbReference type="NCBI Taxonomy" id="412755"/>
    <lineage>
        <taxon>unclassified sequences</taxon>
        <taxon>metagenomes</taxon>
        <taxon>ecological metagenomes</taxon>
    </lineage>
</organism>
<proteinExistence type="predicted"/>
<evidence type="ECO:0000313" key="1">
    <source>
        <dbReference type="EMBL" id="GAI98515.1"/>
    </source>
</evidence>
<accession>X1UF82</accession>
<dbReference type="AlphaFoldDB" id="X1UF82"/>
<comment type="caution">
    <text evidence="1">The sequence shown here is derived from an EMBL/GenBank/DDBJ whole genome shotgun (WGS) entry which is preliminary data.</text>
</comment>
<dbReference type="EMBL" id="BARW01017073">
    <property type="protein sequence ID" value="GAI98515.1"/>
    <property type="molecule type" value="Genomic_DNA"/>
</dbReference>
<gene>
    <name evidence="1" type="ORF">S12H4_29576</name>
</gene>
<protein>
    <submittedName>
        <fullName evidence="1">Uncharacterized protein</fullName>
    </submittedName>
</protein>
<sequence length="95" mass="10896">MFMFDLKMEAEGILQVKYKIPHSDLDHLEDEDRKQFIKPQEPIEFGHTLDDQIGGQIEAGFTITGFFEDSWGADENIMLSKYIKSFIATRAVKPG</sequence>
<name>X1UF82_9ZZZZ</name>